<dbReference type="InterPro" id="IPR016169">
    <property type="entry name" value="FAD-bd_PCMH_sub2"/>
</dbReference>
<reference evidence="7" key="1">
    <citation type="journal article" date="2021" name="IMA Fungus">
        <title>Genomic characterization of three marine fungi, including Emericellopsis atlantica sp. nov. with signatures of a generalist lifestyle and marine biomass degradation.</title>
        <authorList>
            <person name="Hagestad O.C."/>
            <person name="Hou L."/>
            <person name="Andersen J.H."/>
            <person name="Hansen E.H."/>
            <person name="Altermark B."/>
            <person name="Li C."/>
            <person name="Kuhnert E."/>
            <person name="Cox R.J."/>
            <person name="Crous P.W."/>
            <person name="Spatafora J.W."/>
            <person name="Lail K."/>
            <person name="Amirebrahimi M."/>
            <person name="Lipzen A."/>
            <person name="Pangilinan J."/>
            <person name="Andreopoulos W."/>
            <person name="Hayes R.D."/>
            <person name="Ng V."/>
            <person name="Grigoriev I.V."/>
            <person name="Jackson S.A."/>
            <person name="Sutton T.D.S."/>
            <person name="Dobson A.D.W."/>
            <person name="Rama T."/>
        </authorList>
    </citation>
    <scope>NUCLEOTIDE SEQUENCE</scope>
    <source>
        <strain evidence="7">TRa018bII</strain>
    </source>
</reference>
<evidence type="ECO:0000256" key="5">
    <source>
        <dbReference type="SAM" id="Phobius"/>
    </source>
</evidence>
<dbReference type="InterPro" id="IPR012951">
    <property type="entry name" value="BBE"/>
</dbReference>
<accession>A0A9P8C3H4</accession>
<feature type="domain" description="FAD-binding PCMH-type" evidence="6">
    <location>
        <begin position="74"/>
        <end position="248"/>
    </location>
</feature>
<evidence type="ECO:0000256" key="3">
    <source>
        <dbReference type="ARBA" id="ARBA00022827"/>
    </source>
</evidence>
<dbReference type="Proteomes" id="UP000824998">
    <property type="component" value="Unassembled WGS sequence"/>
</dbReference>
<keyword evidence="5" id="KW-0812">Transmembrane</keyword>
<evidence type="ECO:0000313" key="7">
    <source>
        <dbReference type="EMBL" id="KAG9232107.1"/>
    </source>
</evidence>
<dbReference type="PROSITE" id="PS51387">
    <property type="entry name" value="FAD_PCMH"/>
    <property type="match status" value="1"/>
</dbReference>
<dbReference type="InterPro" id="IPR006094">
    <property type="entry name" value="Oxid_FAD_bind_N"/>
</dbReference>
<keyword evidence="5" id="KW-1133">Transmembrane helix</keyword>
<proteinExistence type="inferred from homology"/>
<feature type="transmembrane region" description="Helical" evidence="5">
    <location>
        <begin position="7"/>
        <end position="28"/>
    </location>
</feature>
<dbReference type="Pfam" id="PF08031">
    <property type="entry name" value="BBE"/>
    <property type="match status" value="1"/>
</dbReference>
<dbReference type="PANTHER" id="PTHR42973">
    <property type="entry name" value="BINDING OXIDOREDUCTASE, PUTATIVE (AFU_ORTHOLOGUE AFUA_1G17690)-RELATED"/>
    <property type="match status" value="1"/>
</dbReference>
<keyword evidence="5" id="KW-0472">Membrane</keyword>
<evidence type="ECO:0000313" key="8">
    <source>
        <dbReference type="Proteomes" id="UP000824998"/>
    </source>
</evidence>
<keyword evidence="3" id="KW-0274">FAD</keyword>
<sequence length="525" mass="55735">MSTPEKVPVLTTMYLSLPLLAFLFNFALDFSNAVPQNPRGPRSSVTSCLTSRQVPYSVKGSVNYSSLSTPFNLRLPYQPAVITIPSTLDQVSYSVTCAAAAGLKVQAKGGGHSYASFSIGGQDGSLIIDMQTFSSITVDQSTFVAKIGAGQRLGNVALALYAQGKRALPHGTCPGVGIAGQALHGGYGYGSRSWGLTLDRIVALDVVLANGTQIHTTSTSYPDVFYAMRGAGNSFGIATYLYLSTVPAPTTVLSFSSDFSDSFHQVDIAAKGYAALQNFTLTSPAINSKLGFGVYIDTRGIIGLNGWCIDCSMLNLKNVILPGLISGFPGSKFTIQSYTWSQAVANIAGDPLSQPLGNAYTMHDTFYAKSIATRNSVPLSSAAIKNYLSYFVANEDGIPRIFSIMNLYGGPGSLINTPSPTSSAYSDRDSLWVIQNFARTPNGKPPFDPSLVSLVQGASNAVTSAQPDGMFQGYINYIDPLLTATQAAEQYYGAVTYSKLLGIKTKVDPGFLFWNPQAVGNSMAL</sequence>
<dbReference type="GO" id="GO:0016491">
    <property type="term" value="F:oxidoreductase activity"/>
    <property type="evidence" value="ECO:0007669"/>
    <property type="project" value="UniProtKB-KW"/>
</dbReference>
<dbReference type="EMBL" id="MU251565">
    <property type="protein sequence ID" value="KAG9232107.1"/>
    <property type="molecule type" value="Genomic_DNA"/>
</dbReference>
<dbReference type="InterPro" id="IPR036318">
    <property type="entry name" value="FAD-bd_PCMH-like_sf"/>
</dbReference>
<dbReference type="Pfam" id="PF01565">
    <property type="entry name" value="FAD_binding_4"/>
    <property type="match status" value="1"/>
</dbReference>
<evidence type="ECO:0000256" key="4">
    <source>
        <dbReference type="ARBA" id="ARBA00023002"/>
    </source>
</evidence>
<evidence type="ECO:0000256" key="1">
    <source>
        <dbReference type="ARBA" id="ARBA00005466"/>
    </source>
</evidence>
<evidence type="ECO:0000256" key="2">
    <source>
        <dbReference type="ARBA" id="ARBA00022630"/>
    </source>
</evidence>
<keyword evidence="4" id="KW-0560">Oxidoreductase</keyword>
<evidence type="ECO:0000259" key="6">
    <source>
        <dbReference type="PROSITE" id="PS51387"/>
    </source>
</evidence>
<name>A0A9P8C3H4_9HELO</name>
<dbReference type="SUPFAM" id="SSF56176">
    <property type="entry name" value="FAD-binding/transporter-associated domain-like"/>
    <property type="match status" value="1"/>
</dbReference>
<keyword evidence="2" id="KW-0285">Flavoprotein</keyword>
<gene>
    <name evidence="7" type="ORF">BJ875DRAFT_515432</name>
</gene>
<dbReference type="OrthoDB" id="407275at2759"/>
<comment type="similarity">
    <text evidence="1">Belongs to the oxygen-dependent FAD-linked oxidoreductase family.</text>
</comment>
<protein>
    <submittedName>
        <fullName evidence="7">Glucooligosaccharide oxidase-like protein</fullName>
    </submittedName>
</protein>
<dbReference type="PANTHER" id="PTHR42973:SF15">
    <property type="entry name" value="FAD-BINDING PCMH-TYPE DOMAIN-CONTAINING PROTEIN"/>
    <property type="match status" value="1"/>
</dbReference>
<dbReference type="InterPro" id="IPR050416">
    <property type="entry name" value="FAD-linked_Oxidoreductase"/>
</dbReference>
<organism evidence="7 8">
    <name type="scientific">Amylocarpus encephaloides</name>
    <dbReference type="NCBI Taxonomy" id="45428"/>
    <lineage>
        <taxon>Eukaryota</taxon>
        <taxon>Fungi</taxon>
        <taxon>Dikarya</taxon>
        <taxon>Ascomycota</taxon>
        <taxon>Pezizomycotina</taxon>
        <taxon>Leotiomycetes</taxon>
        <taxon>Helotiales</taxon>
        <taxon>Helotiales incertae sedis</taxon>
        <taxon>Amylocarpus</taxon>
    </lineage>
</organism>
<dbReference type="InterPro" id="IPR016166">
    <property type="entry name" value="FAD-bd_PCMH"/>
</dbReference>
<dbReference type="GO" id="GO:0071949">
    <property type="term" value="F:FAD binding"/>
    <property type="evidence" value="ECO:0007669"/>
    <property type="project" value="InterPro"/>
</dbReference>
<dbReference type="Gene3D" id="3.30.465.10">
    <property type="match status" value="1"/>
</dbReference>
<dbReference type="AlphaFoldDB" id="A0A9P8C3H4"/>
<comment type="caution">
    <text evidence="7">The sequence shown here is derived from an EMBL/GenBank/DDBJ whole genome shotgun (WGS) entry which is preliminary data.</text>
</comment>
<keyword evidence="8" id="KW-1185">Reference proteome</keyword>
<dbReference type="Gene3D" id="3.40.462.20">
    <property type="match status" value="1"/>
</dbReference>